<dbReference type="Pfam" id="PF02714">
    <property type="entry name" value="RSN1_7TM"/>
    <property type="match status" value="1"/>
</dbReference>
<evidence type="ECO:0000259" key="11">
    <source>
        <dbReference type="Pfam" id="PF14703"/>
    </source>
</evidence>
<evidence type="ECO:0000256" key="1">
    <source>
        <dbReference type="ARBA" id="ARBA00004141"/>
    </source>
</evidence>
<feature type="compositionally biased region" description="Basic and acidic residues" evidence="7">
    <location>
        <begin position="851"/>
        <end position="865"/>
    </location>
</feature>
<dbReference type="EMBL" id="KI964540">
    <property type="protein sequence ID" value="EUC38796.1"/>
    <property type="molecule type" value="Genomic_DNA"/>
</dbReference>
<dbReference type="GO" id="GO:0005227">
    <property type="term" value="F:calcium-activated cation channel activity"/>
    <property type="evidence" value="ECO:0007669"/>
    <property type="project" value="InterPro"/>
</dbReference>
<feature type="compositionally biased region" description="Acidic residues" evidence="7">
    <location>
        <begin position="935"/>
        <end position="947"/>
    </location>
</feature>
<feature type="transmembrane region" description="Helical" evidence="8">
    <location>
        <begin position="33"/>
        <end position="54"/>
    </location>
</feature>
<dbReference type="RefSeq" id="XP_007706927.1">
    <property type="nucleotide sequence ID" value="XM_007708737.1"/>
</dbReference>
<dbReference type="Pfam" id="PF14703">
    <property type="entry name" value="PHM7_cyt"/>
    <property type="match status" value="1"/>
</dbReference>
<name>W6Z537_COCC2</name>
<feature type="compositionally biased region" description="Polar residues" evidence="7">
    <location>
        <begin position="868"/>
        <end position="877"/>
    </location>
</feature>
<dbReference type="PANTHER" id="PTHR13018:SF149">
    <property type="entry name" value="DOMAIN PROTEIN, PUTATIVE (AFU_ORTHOLOGUE AFUA_3G11660)-RELATED"/>
    <property type="match status" value="1"/>
</dbReference>
<feature type="transmembrane region" description="Helical" evidence="8">
    <location>
        <begin position="653"/>
        <end position="675"/>
    </location>
</feature>
<dbReference type="InterPro" id="IPR032880">
    <property type="entry name" value="CSC1/OSCA1-like_N"/>
</dbReference>
<dbReference type="OrthoDB" id="2150324at2759"/>
<evidence type="ECO:0000313" key="13">
    <source>
        <dbReference type="Proteomes" id="UP000053841"/>
    </source>
</evidence>
<keyword evidence="6 8" id="KW-0472">Membrane</keyword>
<dbReference type="eggNOG" id="KOG1134">
    <property type="taxonomic scope" value="Eukaryota"/>
</dbReference>
<accession>W6Z537</accession>
<keyword evidence="4 8" id="KW-0812">Transmembrane</keyword>
<proteinExistence type="inferred from homology"/>
<feature type="transmembrane region" description="Helical" evidence="8">
    <location>
        <begin position="479"/>
        <end position="503"/>
    </location>
</feature>
<organism evidence="12 13">
    <name type="scientific">Cochliobolus carbonum (strain 26-R-13)</name>
    <name type="common">Maize leaf spot fungus</name>
    <name type="synonym">Bipolaris zeicola</name>
    <dbReference type="NCBI Taxonomy" id="930089"/>
    <lineage>
        <taxon>Eukaryota</taxon>
        <taxon>Fungi</taxon>
        <taxon>Dikarya</taxon>
        <taxon>Ascomycota</taxon>
        <taxon>Pezizomycotina</taxon>
        <taxon>Dothideomycetes</taxon>
        <taxon>Pleosporomycetidae</taxon>
        <taxon>Pleosporales</taxon>
        <taxon>Pleosporineae</taxon>
        <taxon>Pleosporaceae</taxon>
        <taxon>Bipolaris</taxon>
    </lineage>
</organism>
<keyword evidence="3" id="KW-0813">Transport</keyword>
<feature type="domain" description="CSC1/OSCA1-like cytosolic" evidence="11">
    <location>
        <begin position="208"/>
        <end position="374"/>
    </location>
</feature>
<evidence type="ECO:0000256" key="2">
    <source>
        <dbReference type="ARBA" id="ARBA00007779"/>
    </source>
</evidence>
<dbReference type="GeneID" id="19151291"/>
<sequence length="1006" mass="114207">MVAERRQNAESSLDRFIDLISDPFQSQVQETSIYAAIVYSFAVSGLLVLSFCFLRPRNSRVYAPRAKHADERHRPLPLGNKPLSWLSAVRNVREQDLVDKIGLDAVIFLRFMRMIRNIFFVLTVVGCLILIPVNVVGGSPFYKQWSSISTLMKFTPQYIFGRKFWAYVAFAYMIQCTVCFFLWRNYGAVLKLRRAYFNTEEYKSSLHARTLLLTHVPPSYRTDAELIKLIEQAKPIDSVPRAVIGRNVKDLPKLIEDHDQAVRDLEKHLAKYLSNPNRLPARRPTCKPAKDDQGIHGKGEVDAIDYLTERITRLETTIKEVRETVDMRNPMPYGFASYEHIEDAHAVAFAARKKGPEGCDVYLAPKPHDLLWQNLAMSRRTRTIRAFWDGLWIVLFTVAFIIPNMLTSIFLSDFSHLGLVWPTFQANLSAHPTSWAIAQGILAPLVQTLMYMGVPVVFRRLFTHSGDVSKTSRERHVTARLYSFFVFNNLLVFSVFGSTWRFVAAVIAAKDQGVWEAIRDNHLFTKIMSGLCNVSTFWLTWQMQRNLGAAIDLSQAWVLLWSWIQRKCFSPTPRELIELSAPQPFPYADYYNNYLFVTTVGLCMGALQPVIFPVTAFYLAMDCVFKKYLLQYVFITKTESGGRFWRLLVNRTLFAVALANAVIALVVGANGIGSIDLNSLQMGTGNMLFAMVPLPFLLLGFKWYCKRSFDEKLSYYSTRPFFDAEAAHVTDDRKQRKTSRLLTRFGHPALYKKLLTPMVHAKSQHLLKEVYSNRSSTSHNIFDTAQRRSMDRAMPATPGYEHFGDFVMTQMDSEEPGKQTANADIPHVEIVAESELDFENFKKRAEFRDAFGGDGELYGRPEDASRPGTPSTFTTFTEMGPYGRHRGSAPASPSSSRPSSSRPSSSRTRLGDGSDFEQGTSYAKGYQRPPRPAEEGFDYEDLGDDADMSPVMPLHTDAMLHGVHSRQPLVGTAENRHGNNNAPGHHGLGGADAHEDTSYERFRHRR</sequence>
<comment type="similarity">
    <text evidence="2">Belongs to the CSC1 (TC 1.A.17) family.</text>
</comment>
<dbReference type="InterPro" id="IPR045122">
    <property type="entry name" value="Csc1-like"/>
</dbReference>
<keyword evidence="13" id="KW-1185">Reference proteome</keyword>
<evidence type="ECO:0000256" key="6">
    <source>
        <dbReference type="ARBA" id="ARBA00023136"/>
    </source>
</evidence>
<evidence type="ECO:0000259" key="9">
    <source>
        <dbReference type="Pfam" id="PF02714"/>
    </source>
</evidence>
<feature type="compositionally biased region" description="Basic and acidic residues" evidence="7">
    <location>
        <begin position="992"/>
        <end position="1006"/>
    </location>
</feature>
<feature type="transmembrane region" description="Helical" evidence="8">
    <location>
        <begin position="594"/>
        <end position="620"/>
    </location>
</feature>
<reference evidence="12 13" key="1">
    <citation type="journal article" date="2013" name="PLoS Genet.">
        <title>Comparative genome structure, secondary metabolite, and effector coding capacity across Cochliobolus pathogens.</title>
        <authorList>
            <person name="Condon B.J."/>
            <person name="Leng Y."/>
            <person name="Wu D."/>
            <person name="Bushley K.E."/>
            <person name="Ohm R.A."/>
            <person name="Otillar R."/>
            <person name="Martin J."/>
            <person name="Schackwitz W."/>
            <person name="Grimwood J."/>
            <person name="MohdZainudin N."/>
            <person name="Xue C."/>
            <person name="Wang R."/>
            <person name="Manning V.A."/>
            <person name="Dhillon B."/>
            <person name="Tu Z.J."/>
            <person name="Steffenson B.J."/>
            <person name="Salamov A."/>
            <person name="Sun H."/>
            <person name="Lowry S."/>
            <person name="LaButti K."/>
            <person name="Han J."/>
            <person name="Copeland A."/>
            <person name="Lindquist E."/>
            <person name="Barry K."/>
            <person name="Schmutz J."/>
            <person name="Baker S.E."/>
            <person name="Ciuffetti L.M."/>
            <person name="Grigoriev I.V."/>
            <person name="Zhong S."/>
            <person name="Turgeon B.G."/>
        </authorList>
    </citation>
    <scope>NUCLEOTIDE SEQUENCE [LARGE SCALE GENOMIC DNA]</scope>
    <source>
        <strain evidence="12 13">26-R-13</strain>
    </source>
</reference>
<feature type="compositionally biased region" description="Low complexity" evidence="7">
    <location>
        <begin position="888"/>
        <end position="907"/>
    </location>
</feature>
<gene>
    <name evidence="12" type="ORF">COCCADRAFT_82033</name>
</gene>
<dbReference type="GO" id="GO:0005886">
    <property type="term" value="C:plasma membrane"/>
    <property type="evidence" value="ECO:0007669"/>
    <property type="project" value="TreeGrafter"/>
</dbReference>
<feature type="region of interest" description="Disordered" evidence="7">
    <location>
        <begin position="971"/>
        <end position="1006"/>
    </location>
</feature>
<keyword evidence="5 8" id="KW-1133">Transmembrane helix</keyword>
<protein>
    <recommendedName>
        <fullName evidence="14">DUF221-domain-containing protein</fullName>
    </recommendedName>
</protein>
<dbReference type="AlphaFoldDB" id="W6Z537"/>
<evidence type="ECO:0000256" key="3">
    <source>
        <dbReference type="ARBA" id="ARBA00022448"/>
    </source>
</evidence>
<dbReference type="KEGG" id="bze:COCCADRAFT_82033"/>
<dbReference type="Pfam" id="PF13967">
    <property type="entry name" value="RSN1_TM"/>
    <property type="match status" value="1"/>
</dbReference>
<dbReference type="HOGENOM" id="CLU_009187_1_0_1"/>
<dbReference type="Proteomes" id="UP000053841">
    <property type="component" value="Unassembled WGS sequence"/>
</dbReference>
<evidence type="ECO:0000256" key="7">
    <source>
        <dbReference type="SAM" id="MobiDB-lite"/>
    </source>
</evidence>
<evidence type="ECO:0000313" key="12">
    <source>
        <dbReference type="EMBL" id="EUC38796.1"/>
    </source>
</evidence>
<feature type="transmembrane region" description="Helical" evidence="8">
    <location>
        <begin position="687"/>
        <end position="705"/>
    </location>
</feature>
<feature type="transmembrane region" description="Helical" evidence="8">
    <location>
        <begin position="118"/>
        <end position="142"/>
    </location>
</feature>
<feature type="domain" description="CSC1/OSCA1-like 7TM region" evidence="9">
    <location>
        <begin position="390"/>
        <end position="665"/>
    </location>
</feature>
<dbReference type="PANTHER" id="PTHR13018">
    <property type="entry name" value="PROBABLE MEMBRANE PROTEIN DUF221-RELATED"/>
    <property type="match status" value="1"/>
</dbReference>
<feature type="transmembrane region" description="Helical" evidence="8">
    <location>
        <begin position="386"/>
        <end position="411"/>
    </location>
</feature>
<dbReference type="InterPro" id="IPR003864">
    <property type="entry name" value="CSC1/OSCA1-like_7TM"/>
</dbReference>
<feature type="transmembrane region" description="Helical" evidence="8">
    <location>
        <begin position="164"/>
        <end position="183"/>
    </location>
</feature>
<evidence type="ECO:0000259" key="10">
    <source>
        <dbReference type="Pfam" id="PF13967"/>
    </source>
</evidence>
<comment type="subcellular location">
    <subcellularLocation>
        <location evidence="1">Membrane</location>
        <topology evidence="1">Multi-pass membrane protein</topology>
    </subcellularLocation>
</comment>
<evidence type="ECO:0000256" key="8">
    <source>
        <dbReference type="SAM" id="Phobius"/>
    </source>
</evidence>
<evidence type="ECO:0000256" key="5">
    <source>
        <dbReference type="ARBA" id="ARBA00022989"/>
    </source>
</evidence>
<dbReference type="InterPro" id="IPR027815">
    <property type="entry name" value="CSC1/OSCA1-like_cyt"/>
</dbReference>
<evidence type="ECO:0008006" key="14">
    <source>
        <dbReference type="Google" id="ProtNLM"/>
    </source>
</evidence>
<feature type="transmembrane region" description="Helical" evidence="8">
    <location>
        <begin position="436"/>
        <end position="458"/>
    </location>
</feature>
<feature type="domain" description="CSC1/OSCA1-like N-terminal transmembrane" evidence="10">
    <location>
        <begin position="33"/>
        <end position="185"/>
    </location>
</feature>
<feature type="region of interest" description="Disordered" evidence="7">
    <location>
        <begin position="851"/>
        <end position="952"/>
    </location>
</feature>
<evidence type="ECO:0000256" key="4">
    <source>
        <dbReference type="ARBA" id="ARBA00022692"/>
    </source>
</evidence>